<evidence type="ECO:0000313" key="3">
    <source>
        <dbReference type="Proteomes" id="UP001612741"/>
    </source>
</evidence>
<dbReference type="RefSeq" id="WP_397088303.1">
    <property type="nucleotide sequence ID" value="NZ_JBITGY010000010.1"/>
</dbReference>
<feature type="transmembrane region" description="Helical" evidence="1">
    <location>
        <begin position="97"/>
        <end position="118"/>
    </location>
</feature>
<evidence type="ECO:0000256" key="1">
    <source>
        <dbReference type="SAM" id="Phobius"/>
    </source>
</evidence>
<keyword evidence="1" id="KW-1133">Transmembrane helix</keyword>
<keyword evidence="1" id="KW-0812">Transmembrane</keyword>
<keyword evidence="1" id="KW-0472">Membrane</keyword>
<comment type="caution">
    <text evidence="2">The sequence shown here is derived from an EMBL/GenBank/DDBJ whole genome shotgun (WGS) entry which is preliminary data.</text>
</comment>
<reference evidence="2 3" key="1">
    <citation type="submission" date="2024-10" db="EMBL/GenBank/DDBJ databases">
        <title>The Natural Products Discovery Center: Release of the First 8490 Sequenced Strains for Exploring Actinobacteria Biosynthetic Diversity.</title>
        <authorList>
            <person name="Kalkreuter E."/>
            <person name="Kautsar S.A."/>
            <person name="Yang D."/>
            <person name="Bader C.D."/>
            <person name="Teijaro C.N."/>
            <person name="Fluegel L."/>
            <person name="Davis C.M."/>
            <person name="Simpson J.R."/>
            <person name="Lauterbach L."/>
            <person name="Steele A.D."/>
            <person name="Gui C."/>
            <person name="Meng S."/>
            <person name="Li G."/>
            <person name="Viehrig K."/>
            <person name="Ye F."/>
            <person name="Su P."/>
            <person name="Kiefer A.F."/>
            <person name="Nichols A."/>
            <person name="Cepeda A.J."/>
            <person name="Yan W."/>
            <person name="Fan B."/>
            <person name="Jiang Y."/>
            <person name="Adhikari A."/>
            <person name="Zheng C.-J."/>
            <person name="Schuster L."/>
            <person name="Cowan T.M."/>
            <person name="Smanski M.J."/>
            <person name="Chevrette M.G."/>
            <person name="De Carvalho L.P.S."/>
            <person name="Shen B."/>
        </authorList>
    </citation>
    <scope>NUCLEOTIDE SEQUENCE [LARGE SCALE GENOMIC DNA]</scope>
    <source>
        <strain evidence="2 3">NPDC050545</strain>
    </source>
</reference>
<dbReference type="Proteomes" id="UP001612741">
    <property type="component" value="Unassembled WGS sequence"/>
</dbReference>
<gene>
    <name evidence="2" type="ORF">ACIBG2_35735</name>
</gene>
<dbReference type="EMBL" id="JBITGY010000010">
    <property type="protein sequence ID" value="MFI6502777.1"/>
    <property type="molecule type" value="Genomic_DNA"/>
</dbReference>
<feature type="transmembrane region" description="Helical" evidence="1">
    <location>
        <begin position="64"/>
        <end position="85"/>
    </location>
</feature>
<feature type="transmembrane region" description="Helical" evidence="1">
    <location>
        <begin position="39"/>
        <end position="57"/>
    </location>
</feature>
<organism evidence="2 3">
    <name type="scientific">Nonomuraea typhae</name>
    <dbReference type="NCBI Taxonomy" id="2603600"/>
    <lineage>
        <taxon>Bacteria</taxon>
        <taxon>Bacillati</taxon>
        <taxon>Actinomycetota</taxon>
        <taxon>Actinomycetes</taxon>
        <taxon>Streptosporangiales</taxon>
        <taxon>Streptosporangiaceae</taxon>
        <taxon>Nonomuraea</taxon>
    </lineage>
</organism>
<feature type="transmembrane region" description="Helical" evidence="1">
    <location>
        <begin position="12"/>
        <end position="33"/>
    </location>
</feature>
<accession>A0ABW7Z3M5</accession>
<feature type="transmembrane region" description="Helical" evidence="1">
    <location>
        <begin position="125"/>
        <end position="147"/>
    </location>
</feature>
<evidence type="ECO:0008006" key="4">
    <source>
        <dbReference type="Google" id="ProtNLM"/>
    </source>
</evidence>
<sequence>MHLGQPLPRAARATVFSVACVLSSLAMHVLAGGAPVRPVTLYGAIAAAWAGAFLLGRRQRGVNVLLPACFAAQYGMHHLFTWGAIPAPGQHGHGAGMGAGLGMLLVHAMVAVISAWWLERGESSLATVVLLLAASLGRLWTALRLLVRLPVTIQYGSRRPAWPERDTPRDRLLRAARHTRRGPPAFSSVL</sequence>
<proteinExistence type="predicted"/>
<protein>
    <recommendedName>
        <fullName evidence="4">MFS transporter</fullName>
    </recommendedName>
</protein>
<evidence type="ECO:0000313" key="2">
    <source>
        <dbReference type="EMBL" id="MFI6502777.1"/>
    </source>
</evidence>
<keyword evidence="3" id="KW-1185">Reference proteome</keyword>
<name>A0ABW7Z3M5_9ACTN</name>